<dbReference type="SMART" id="SM00567">
    <property type="entry name" value="EZ_HEAT"/>
    <property type="match status" value="4"/>
</dbReference>
<evidence type="ECO:0000313" key="3">
    <source>
        <dbReference type="EMBL" id="QUO40218.1"/>
    </source>
</evidence>
<dbReference type="KEGG" id="bcop:JD108_14600"/>
<dbReference type="PANTHER" id="PTHR12697:SF37">
    <property type="entry name" value="CONSERVED VIRULENCE FACTOR C"/>
    <property type="match status" value="1"/>
</dbReference>
<dbReference type="Proteomes" id="UP000595847">
    <property type="component" value="Chromosome"/>
</dbReference>
<dbReference type="Pfam" id="PF08712">
    <property type="entry name" value="Nfu_N"/>
    <property type="match status" value="1"/>
</dbReference>
<dbReference type="GO" id="GO:0016491">
    <property type="term" value="F:oxidoreductase activity"/>
    <property type="evidence" value="ECO:0007669"/>
    <property type="project" value="TreeGrafter"/>
</dbReference>
<evidence type="ECO:0000313" key="4">
    <source>
        <dbReference type="Proteomes" id="UP000595847"/>
    </source>
</evidence>
<proteinExistence type="predicted"/>
<dbReference type="AlphaFoldDB" id="A0A7T5JMM8"/>
<feature type="domain" description="Scaffold protein Nfu/NifU N-terminal" evidence="1">
    <location>
        <begin position="4"/>
        <end position="90"/>
    </location>
</feature>
<dbReference type="SMART" id="SM00932">
    <property type="entry name" value="Nfu_N"/>
    <property type="match status" value="1"/>
</dbReference>
<evidence type="ECO:0000313" key="2">
    <source>
        <dbReference type="EMBL" id="QQE73140.1"/>
    </source>
</evidence>
<reference evidence="3" key="2">
    <citation type="submission" date="2021-04" db="EMBL/GenBank/DDBJ databases">
        <title>Brevibacillus composti FJAT-54423, complete genome.</title>
        <authorList>
            <person name="Tang R."/>
        </authorList>
    </citation>
    <scope>NUCLEOTIDE SEQUENCE</scope>
    <source>
        <strain evidence="3">FJAT-54424</strain>
    </source>
</reference>
<accession>A0A7T5JMM8</accession>
<evidence type="ECO:0000313" key="5">
    <source>
        <dbReference type="Proteomes" id="UP000677234"/>
    </source>
</evidence>
<dbReference type="InterPro" id="IPR036498">
    <property type="entry name" value="Nfu/NifU_N_sf"/>
</dbReference>
<dbReference type="EMBL" id="CP073708">
    <property type="protein sequence ID" value="QUO40218.1"/>
    <property type="molecule type" value="Genomic_DNA"/>
</dbReference>
<evidence type="ECO:0000259" key="1">
    <source>
        <dbReference type="SMART" id="SM00932"/>
    </source>
</evidence>
<protein>
    <submittedName>
        <fullName evidence="2">Conserved virulence factor C family protein</fullName>
    </submittedName>
</protein>
<dbReference type="Pfam" id="PF13769">
    <property type="entry name" value="Virulence_fact"/>
    <property type="match status" value="1"/>
</dbReference>
<dbReference type="Gene3D" id="1.25.10.10">
    <property type="entry name" value="Leucine-rich Repeat Variant"/>
    <property type="match status" value="1"/>
</dbReference>
<dbReference type="Pfam" id="PF13646">
    <property type="entry name" value="HEAT_2"/>
    <property type="match status" value="1"/>
</dbReference>
<dbReference type="PANTHER" id="PTHR12697">
    <property type="entry name" value="PBS LYASE HEAT-LIKE PROTEIN"/>
    <property type="match status" value="1"/>
</dbReference>
<dbReference type="InterPro" id="IPR004155">
    <property type="entry name" value="PBS_lyase_HEAT"/>
</dbReference>
<dbReference type="InterPro" id="IPR016024">
    <property type="entry name" value="ARM-type_fold"/>
</dbReference>
<dbReference type="Proteomes" id="UP000677234">
    <property type="component" value="Chromosome"/>
</dbReference>
<dbReference type="SUPFAM" id="SSF110836">
    <property type="entry name" value="Hypothetical protein SAV1430"/>
    <property type="match status" value="1"/>
</dbReference>
<dbReference type="SUPFAM" id="SSF48371">
    <property type="entry name" value="ARM repeat"/>
    <property type="match status" value="1"/>
</dbReference>
<dbReference type="InterPro" id="IPR025989">
    <property type="entry name" value="Virulence_F_dom"/>
</dbReference>
<reference evidence="2 4" key="1">
    <citation type="submission" date="2020-12" db="EMBL/GenBank/DDBJ databases">
        <title>strain FJAT-54423T represents a novel species of the genus Brevibacillus.</title>
        <authorList>
            <person name="Tang R."/>
        </authorList>
    </citation>
    <scope>NUCLEOTIDE SEQUENCE [LARGE SCALE GENOMIC DNA]</scope>
    <source>
        <strain evidence="2 4">FJAT-54423</strain>
    </source>
</reference>
<dbReference type="RefSeq" id="WP_198826770.1">
    <property type="nucleotide sequence ID" value="NZ_CP066308.1"/>
</dbReference>
<gene>
    <name evidence="2" type="ORF">JD108_14600</name>
    <name evidence="3" type="ORF">KDJ56_14545</name>
</gene>
<dbReference type="InterPro" id="IPR014824">
    <property type="entry name" value="Nfu/NifU_N"/>
</dbReference>
<dbReference type="EMBL" id="CP066308">
    <property type="protein sequence ID" value="QQE73140.1"/>
    <property type="molecule type" value="Genomic_DNA"/>
</dbReference>
<keyword evidence="5" id="KW-1185">Reference proteome</keyword>
<name>A0A7T5JMM8_9BACL</name>
<dbReference type="Gene3D" id="3.30.1370.70">
    <property type="entry name" value="Scaffold protein Nfu/NifU, N-terminal domain"/>
    <property type="match status" value="1"/>
</dbReference>
<sequence length="381" mass="42728">MKLLSIEPTPSPNVMKLNVDERLPDGVQRVYDKKSEGQVPELVRQLLAIEGVTSIFHTADFYALERKPQADWQQILAQASEVFGEGAASAIPAWAGEGAEEGWGEAQVYLQMFRGIPMQVKVTMGTEQIRAALPERFGAAAVKAGSASPNVIMERKWVEQGVRYGDLREIGEEVASEVDAAYPQDRLEELIEQALQLQVGEEPVREERTRQEVTLEMLDEPDWQKRYAALEKMEPTESDLPVLKKALRDQKGSIRRLAVVYLGMVGGDEVFPLLYEALRDPSVSVRRTAGDTLSDLGDPRAIGAMCEALKDSNKLVRWRAARFLYEVGDETALEALRNAQDDPEFEVRLQIQMAIERIERGEAASGTVWQQMTRRNEKRDG</sequence>
<dbReference type="InterPro" id="IPR011989">
    <property type="entry name" value="ARM-like"/>
</dbReference>
<organism evidence="2 4">
    <name type="scientific">Brevibacillus composti</name>
    <dbReference type="NCBI Taxonomy" id="2796470"/>
    <lineage>
        <taxon>Bacteria</taxon>
        <taxon>Bacillati</taxon>
        <taxon>Bacillota</taxon>
        <taxon>Bacilli</taxon>
        <taxon>Bacillales</taxon>
        <taxon>Paenibacillaceae</taxon>
        <taxon>Brevibacillus</taxon>
    </lineage>
</organism>